<dbReference type="Pfam" id="PF20152">
    <property type="entry name" value="DUF6534"/>
    <property type="match status" value="2"/>
</dbReference>
<keyword evidence="2" id="KW-0472">Membrane</keyword>
<feature type="region of interest" description="Disordered" evidence="1">
    <location>
        <begin position="284"/>
        <end position="303"/>
    </location>
</feature>
<dbReference type="OrthoDB" id="3063206at2759"/>
<feature type="transmembrane region" description="Helical" evidence="2">
    <location>
        <begin position="45"/>
        <end position="66"/>
    </location>
</feature>
<keyword evidence="2" id="KW-0812">Transmembrane</keyword>
<dbReference type="Proteomes" id="UP000230002">
    <property type="component" value="Unassembled WGS sequence"/>
</dbReference>
<keyword evidence="5" id="KW-1185">Reference proteome</keyword>
<feature type="transmembrane region" description="Helical" evidence="2">
    <location>
        <begin position="156"/>
        <end position="180"/>
    </location>
</feature>
<dbReference type="AlphaFoldDB" id="A0A2G8SMN6"/>
<dbReference type="PANTHER" id="PTHR40465:SF1">
    <property type="entry name" value="DUF6534 DOMAIN-CONTAINING PROTEIN"/>
    <property type="match status" value="1"/>
</dbReference>
<dbReference type="STRING" id="1077348.A0A2G8SMN6"/>
<dbReference type="PANTHER" id="PTHR40465">
    <property type="entry name" value="CHROMOSOME 1, WHOLE GENOME SHOTGUN SEQUENCE"/>
    <property type="match status" value="1"/>
</dbReference>
<feature type="region of interest" description="Disordered" evidence="1">
    <location>
        <begin position="460"/>
        <end position="480"/>
    </location>
</feature>
<evidence type="ECO:0000313" key="5">
    <source>
        <dbReference type="Proteomes" id="UP000230002"/>
    </source>
</evidence>
<sequence>MSRIKEALACLVIGTIVATAVYGITVLQTYIYFGNSRRDSIRLKLFVALLFALDTISLVLTVAIMYGYVVSDFGNPLLLLKANRSIVWENGITVIIATFTQCYFAHRIWDLSKGNMVLTSSVIILALCSCGPGIAISVDLYIHPDSLFVSTIETRVLSGFANGLSVVCDVLIAVTLSYYLRSKRTGFKRTDSIINRLIIYAVNRGALTAMCQAGHMIAIVALPGRFIFFPFAVLDGRMYCNTLMATLNAQRSILQEDRNHTGGMGTVNIQHTTTIQPTAVNLHDSISPPPTVGNDKPREPSERTATECHPCVVLIWSRRSDICAPVEKHVHLLLGAPDDRILAGFANALSVICDLFIATAMCMYLSSKRAGFRQTDSIIDRLMIYAINRGLLTATCQACHMISCTIAFPGCLIYFPFSLLDGKLYCTTLLATLNAQRDMRGDGTHIIEVGSNMLDHIHTSTSRHGTHLTTPGRLSNASAH</sequence>
<evidence type="ECO:0000256" key="2">
    <source>
        <dbReference type="SAM" id="Phobius"/>
    </source>
</evidence>
<organism evidence="4 5">
    <name type="scientific">Ganoderma sinense ZZ0214-1</name>
    <dbReference type="NCBI Taxonomy" id="1077348"/>
    <lineage>
        <taxon>Eukaryota</taxon>
        <taxon>Fungi</taxon>
        <taxon>Dikarya</taxon>
        <taxon>Basidiomycota</taxon>
        <taxon>Agaricomycotina</taxon>
        <taxon>Agaricomycetes</taxon>
        <taxon>Polyporales</taxon>
        <taxon>Polyporaceae</taxon>
        <taxon>Ganoderma</taxon>
    </lineage>
</organism>
<evidence type="ECO:0000313" key="4">
    <source>
        <dbReference type="EMBL" id="PIL35021.1"/>
    </source>
</evidence>
<feature type="domain" description="DUF6534" evidence="3">
    <location>
        <begin position="350"/>
        <end position="436"/>
    </location>
</feature>
<gene>
    <name evidence="4" type="ORF">GSI_02808</name>
</gene>
<feature type="domain" description="DUF6534" evidence="3">
    <location>
        <begin position="165"/>
        <end position="251"/>
    </location>
</feature>
<evidence type="ECO:0000256" key="1">
    <source>
        <dbReference type="SAM" id="MobiDB-lite"/>
    </source>
</evidence>
<name>A0A2G8SMN6_9APHY</name>
<keyword evidence="2" id="KW-1133">Transmembrane helix</keyword>
<feature type="transmembrane region" description="Helical" evidence="2">
    <location>
        <begin position="117"/>
        <end position="136"/>
    </location>
</feature>
<comment type="caution">
    <text evidence="4">The sequence shown here is derived from an EMBL/GenBank/DDBJ whole genome shotgun (WGS) entry which is preliminary data.</text>
</comment>
<accession>A0A2G8SMN6</accession>
<evidence type="ECO:0000259" key="3">
    <source>
        <dbReference type="Pfam" id="PF20152"/>
    </source>
</evidence>
<feature type="transmembrane region" description="Helical" evidence="2">
    <location>
        <begin position="6"/>
        <end position="33"/>
    </location>
</feature>
<feature type="transmembrane region" description="Helical" evidence="2">
    <location>
        <begin position="86"/>
        <end position="105"/>
    </location>
</feature>
<dbReference type="InterPro" id="IPR045339">
    <property type="entry name" value="DUF6534"/>
</dbReference>
<reference evidence="4 5" key="1">
    <citation type="journal article" date="2015" name="Sci. Rep.">
        <title>Chromosome-level genome map provides insights into diverse defense mechanisms in the medicinal fungus Ganoderma sinense.</title>
        <authorList>
            <person name="Zhu Y."/>
            <person name="Xu J."/>
            <person name="Sun C."/>
            <person name="Zhou S."/>
            <person name="Xu H."/>
            <person name="Nelson D.R."/>
            <person name="Qian J."/>
            <person name="Song J."/>
            <person name="Luo H."/>
            <person name="Xiang L."/>
            <person name="Li Y."/>
            <person name="Xu Z."/>
            <person name="Ji A."/>
            <person name="Wang L."/>
            <person name="Lu S."/>
            <person name="Hayward A."/>
            <person name="Sun W."/>
            <person name="Li X."/>
            <person name="Schwartz D.C."/>
            <person name="Wang Y."/>
            <person name="Chen S."/>
        </authorList>
    </citation>
    <scope>NUCLEOTIDE SEQUENCE [LARGE SCALE GENOMIC DNA]</scope>
    <source>
        <strain evidence="4 5">ZZ0214-1</strain>
    </source>
</reference>
<dbReference type="EMBL" id="AYKW01000004">
    <property type="protein sequence ID" value="PIL35021.1"/>
    <property type="molecule type" value="Genomic_DNA"/>
</dbReference>
<protein>
    <recommendedName>
        <fullName evidence="3">DUF6534 domain-containing protein</fullName>
    </recommendedName>
</protein>
<proteinExistence type="predicted"/>